<comment type="caution">
    <text evidence="2">The sequence shown here is derived from an EMBL/GenBank/DDBJ whole genome shotgun (WGS) entry which is preliminary data.</text>
</comment>
<organism evidence="2 3">
    <name type="scientific">Eumeta variegata</name>
    <name type="common">Bagworm moth</name>
    <name type="synonym">Eumeta japonica</name>
    <dbReference type="NCBI Taxonomy" id="151549"/>
    <lineage>
        <taxon>Eukaryota</taxon>
        <taxon>Metazoa</taxon>
        <taxon>Ecdysozoa</taxon>
        <taxon>Arthropoda</taxon>
        <taxon>Hexapoda</taxon>
        <taxon>Insecta</taxon>
        <taxon>Pterygota</taxon>
        <taxon>Neoptera</taxon>
        <taxon>Endopterygota</taxon>
        <taxon>Lepidoptera</taxon>
        <taxon>Glossata</taxon>
        <taxon>Ditrysia</taxon>
        <taxon>Tineoidea</taxon>
        <taxon>Psychidae</taxon>
        <taxon>Oiketicinae</taxon>
        <taxon>Eumeta</taxon>
    </lineage>
</organism>
<evidence type="ECO:0000256" key="1">
    <source>
        <dbReference type="SAM" id="MobiDB-lite"/>
    </source>
</evidence>
<evidence type="ECO:0000313" key="3">
    <source>
        <dbReference type="Proteomes" id="UP000299102"/>
    </source>
</evidence>
<reference evidence="2 3" key="1">
    <citation type="journal article" date="2019" name="Commun. Biol.">
        <title>The bagworm genome reveals a unique fibroin gene that provides high tensile strength.</title>
        <authorList>
            <person name="Kono N."/>
            <person name="Nakamura H."/>
            <person name="Ohtoshi R."/>
            <person name="Tomita M."/>
            <person name="Numata K."/>
            <person name="Arakawa K."/>
        </authorList>
    </citation>
    <scope>NUCLEOTIDE SEQUENCE [LARGE SCALE GENOMIC DNA]</scope>
</reference>
<feature type="compositionally biased region" description="Pro residues" evidence="1">
    <location>
        <begin position="13"/>
        <end position="25"/>
    </location>
</feature>
<protein>
    <submittedName>
        <fullName evidence="2">Uncharacterized protein</fullName>
    </submittedName>
</protein>
<proteinExistence type="predicted"/>
<dbReference type="Proteomes" id="UP000299102">
    <property type="component" value="Unassembled WGS sequence"/>
</dbReference>
<accession>A0A4C1WDB7</accession>
<evidence type="ECO:0000313" key="2">
    <source>
        <dbReference type="EMBL" id="GBP48115.1"/>
    </source>
</evidence>
<gene>
    <name evidence="2" type="ORF">EVAR_74620_1</name>
</gene>
<name>A0A4C1WDB7_EUMVA</name>
<feature type="region of interest" description="Disordered" evidence="1">
    <location>
        <begin position="1"/>
        <end position="39"/>
    </location>
</feature>
<dbReference type="EMBL" id="BGZK01000517">
    <property type="protein sequence ID" value="GBP48115.1"/>
    <property type="molecule type" value="Genomic_DNA"/>
</dbReference>
<sequence>MVPKVNPEAPRCAPRPAPPLPPAAPPDHAMLADSQDNDTGSRILIRRDAFRQTNRAFLHWSVLIKSFYQSTSDITRNTALRRARSSCGLSAARPAPPPGRPPAGNRRQNTESFPANDDTAG</sequence>
<keyword evidence="3" id="KW-1185">Reference proteome</keyword>
<dbReference type="AlphaFoldDB" id="A0A4C1WDB7"/>
<feature type="region of interest" description="Disordered" evidence="1">
    <location>
        <begin position="83"/>
        <end position="121"/>
    </location>
</feature>